<dbReference type="EC" id="6.2.1.30" evidence="1"/>
<organism evidence="1 2">
    <name type="scientific">Agrilutibacter niabensis</name>
    <dbReference type="NCBI Taxonomy" id="380628"/>
    <lineage>
        <taxon>Bacteria</taxon>
        <taxon>Pseudomonadati</taxon>
        <taxon>Pseudomonadota</taxon>
        <taxon>Gammaproteobacteria</taxon>
        <taxon>Lysobacterales</taxon>
        <taxon>Lysobacteraceae</taxon>
        <taxon>Agrilutibacter</taxon>
    </lineage>
</organism>
<proteinExistence type="predicted"/>
<dbReference type="GO" id="GO:0047475">
    <property type="term" value="F:phenylacetate-CoA ligase activity"/>
    <property type="evidence" value="ECO:0007669"/>
    <property type="project" value="UniProtKB-EC"/>
</dbReference>
<gene>
    <name evidence="1" type="ORF">J2X04_000651</name>
</gene>
<keyword evidence="2" id="KW-1185">Reference proteome</keyword>
<dbReference type="EMBL" id="JAVDVW010000001">
    <property type="protein sequence ID" value="MDR7098304.1"/>
    <property type="molecule type" value="Genomic_DNA"/>
</dbReference>
<dbReference type="Gene3D" id="3.40.50.12780">
    <property type="entry name" value="N-terminal domain of ligase-like"/>
    <property type="match status" value="1"/>
</dbReference>
<evidence type="ECO:0000313" key="1">
    <source>
        <dbReference type="EMBL" id="MDR7098304.1"/>
    </source>
</evidence>
<accession>A0ABU1VLF4</accession>
<evidence type="ECO:0000313" key="2">
    <source>
        <dbReference type="Proteomes" id="UP001267878"/>
    </source>
</evidence>
<dbReference type="PANTHER" id="PTHR36932:SF1">
    <property type="entry name" value="CAPSULAR POLYSACCHARIDE BIOSYNTHESIS PROTEIN"/>
    <property type="match status" value="1"/>
</dbReference>
<protein>
    <submittedName>
        <fullName evidence="1">Phenylacetate-CoA ligase</fullName>
        <ecNumber evidence="1">6.2.1.30</ecNumber>
    </submittedName>
</protein>
<dbReference type="InterPro" id="IPR042099">
    <property type="entry name" value="ANL_N_sf"/>
</dbReference>
<dbReference type="InterPro" id="IPR053158">
    <property type="entry name" value="CapK_Type1_Caps_Biosynth"/>
</dbReference>
<dbReference type="Proteomes" id="UP001267878">
    <property type="component" value="Unassembled WGS sequence"/>
</dbReference>
<dbReference type="SUPFAM" id="SSF56801">
    <property type="entry name" value="Acetyl-CoA synthetase-like"/>
    <property type="match status" value="1"/>
</dbReference>
<comment type="caution">
    <text evidence="1">The sequence shown here is derived from an EMBL/GenBank/DDBJ whole genome shotgun (WGS) entry which is preliminary data.</text>
</comment>
<sequence length="420" mass="47553">MIFGPRYASRFRGYWKTDSESRLLAVVESALRDVPFYAQRYKGIRITSAADFKAAFSTIDKDVVLGDYEAFTSTAIDRSRYDECTTGGTSGKPLRLLLPRDRYVHEYAALHRMWSKVGYRFSPRAVVRNERIVGRDFIINPILREYVFDGFRSSEEYLERIYEVMKHRNIGFYHGYTSNAHEFARFLLRRGLDHSFLKAFITTSENFYPHQKAVFDALPGVKHMNFYGHSEKLVLAEYCSASGLYHFHQQYGFCELLDEFDRDVVSIGEVGEIVGSTLYNVGMPLLRYRTGDYARYAGVGQCAHCGHQGMSATEILGRWAGDRVYNADGSYVTTTALNLHSDLYARIAGLQYVQSQPGELLVRVIPGSGYDSSVAERLRAVVAAKMASATSVSVEEVRELEKSANGKFLLSISRRDKVAS</sequence>
<reference evidence="1 2" key="1">
    <citation type="submission" date="2023-07" db="EMBL/GenBank/DDBJ databases">
        <title>Sorghum-associated microbial communities from plants grown in Nebraska, USA.</title>
        <authorList>
            <person name="Schachtman D."/>
        </authorList>
    </citation>
    <scope>NUCLEOTIDE SEQUENCE [LARGE SCALE GENOMIC DNA]</scope>
    <source>
        <strain evidence="1 2">BE187</strain>
    </source>
</reference>
<keyword evidence="1" id="KW-0436">Ligase</keyword>
<name>A0ABU1VLF4_9GAMM</name>
<dbReference type="PANTHER" id="PTHR36932">
    <property type="entry name" value="CAPSULAR POLYSACCHARIDE BIOSYNTHESIS PROTEIN"/>
    <property type="match status" value="1"/>
</dbReference>
<dbReference type="RefSeq" id="WP_310052059.1">
    <property type="nucleotide sequence ID" value="NZ_JAVDVW010000001.1"/>
</dbReference>